<keyword evidence="5" id="KW-0418">Kinase</keyword>
<dbReference type="InterPro" id="IPR001610">
    <property type="entry name" value="PAC"/>
</dbReference>
<protein>
    <recommendedName>
        <fullName evidence="2">histidine kinase</fullName>
        <ecNumber evidence="2">2.7.13.3</ecNumber>
    </recommendedName>
</protein>
<dbReference type="InterPro" id="IPR052162">
    <property type="entry name" value="Sensor_kinase/Photoreceptor"/>
</dbReference>
<evidence type="ECO:0000256" key="8">
    <source>
        <dbReference type="ARBA" id="ARBA00023163"/>
    </source>
</evidence>
<dbReference type="SUPFAM" id="SSF55785">
    <property type="entry name" value="PYP-like sensor domain (PAS domain)"/>
    <property type="match status" value="2"/>
</dbReference>
<dbReference type="EC" id="2.7.13.3" evidence="2"/>
<keyword evidence="4" id="KW-0808">Transferase</keyword>
<dbReference type="SMART" id="SM00342">
    <property type="entry name" value="HTH_ARAC"/>
    <property type="match status" value="1"/>
</dbReference>
<dbReference type="STRING" id="316055.RPE_1887"/>
<dbReference type="GO" id="GO:0003700">
    <property type="term" value="F:DNA-binding transcription factor activity"/>
    <property type="evidence" value="ECO:0007669"/>
    <property type="project" value="InterPro"/>
</dbReference>
<dbReference type="PROSITE" id="PS50112">
    <property type="entry name" value="PAS"/>
    <property type="match status" value="1"/>
</dbReference>
<dbReference type="Gene3D" id="3.30.450.20">
    <property type="entry name" value="PAS domain"/>
    <property type="match status" value="2"/>
</dbReference>
<dbReference type="InterPro" id="IPR035965">
    <property type="entry name" value="PAS-like_dom_sf"/>
</dbReference>
<dbReference type="NCBIfam" id="TIGR00229">
    <property type="entry name" value="sensory_box"/>
    <property type="match status" value="2"/>
</dbReference>
<evidence type="ECO:0000256" key="2">
    <source>
        <dbReference type="ARBA" id="ARBA00012438"/>
    </source>
</evidence>
<evidence type="ECO:0000256" key="1">
    <source>
        <dbReference type="ARBA" id="ARBA00000085"/>
    </source>
</evidence>
<dbReference type="PROSITE" id="PS00041">
    <property type="entry name" value="HTH_ARAC_FAMILY_1"/>
    <property type="match status" value="1"/>
</dbReference>
<evidence type="ECO:0000256" key="7">
    <source>
        <dbReference type="ARBA" id="ARBA00023125"/>
    </source>
</evidence>
<comment type="catalytic activity">
    <reaction evidence="1">
        <text>ATP + protein L-histidine = ADP + protein N-phospho-L-histidine.</text>
        <dbReference type="EC" id="2.7.13.3"/>
    </reaction>
</comment>
<evidence type="ECO:0000256" key="3">
    <source>
        <dbReference type="ARBA" id="ARBA00022553"/>
    </source>
</evidence>
<dbReference type="HOGENOM" id="CLU_730907_0_0_5"/>
<evidence type="ECO:0000259" key="10">
    <source>
        <dbReference type="PROSITE" id="PS50112"/>
    </source>
</evidence>
<dbReference type="PANTHER" id="PTHR43304">
    <property type="entry name" value="PHYTOCHROME-LIKE PROTEIN CPH1"/>
    <property type="match status" value="1"/>
</dbReference>
<evidence type="ECO:0000313" key="12">
    <source>
        <dbReference type="EMBL" id="ABJ05835.1"/>
    </source>
</evidence>
<dbReference type="AlphaFoldDB" id="Q07QE9"/>
<dbReference type="GO" id="GO:0004673">
    <property type="term" value="F:protein histidine kinase activity"/>
    <property type="evidence" value="ECO:0007669"/>
    <property type="project" value="UniProtKB-EC"/>
</dbReference>
<dbReference type="InterPro" id="IPR018060">
    <property type="entry name" value="HTH_AraC"/>
</dbReference>
<feature type="domain" description="PAC" evidence="11">
    <location>
        <begin position="180"/>
        <end position="232"/>
    </location>
</feature>
<dbReference type="InterPro" id="IPR009057">
    <property type="entry name" value="Homeodomain-like_sf"/>
</dbReference>
<dbReference type="InterPro" id="IPR000014">
    <property type="entry name" value="PAS"/>
</dbReference>
<accession>Q07QE9</accession>
<keyword evidence="7" id="KW-0238">DNA-binding</keyword>
<reference evidence="12" key="1">
    <citation type="submission" date="2006-09" db="EMBL/GenBank/DDBJ databases">
        <title>Complete sequence of Rhodopseudomonas palustris BisA53.</title>
        <authorList>
            <consortium name="US DOE Joint Genome Institute"/>
            <person name="Copeland A."/>
            <person name="Lucas S."/>
            <person name="Lapidus A."/>
            <person name="Barry K."/>
            <person name="Detter J.C."/>
            <person name="Glavina del Rio T."/>
            <person name="Hammon N."/>
            <person name="Israni S."/>
            <person name="Dalin E."/>
            <person name="Tice H."/>
            <person name="Pitluck S."/>
            <person name="Chain P."/>
            <person name="Malfatti S."/>
            <person name="Shin M."/>
            <person name="Vergez L."/>
            <person name="Schmutz J."/>
            <person name="Larimer F."/>
            <person name="Land M."/>
            <person name="Hauser L."/>
            <person name="Pelletier D.A."/>
            <person name="Kyrpides N."/>
            <person name="Kim E."/>
            <person name="Harwood C.S."/>
            <person name="Oda Y."/>
            <person name="Richardson P."/>
        </authorList>
    </citation>
    <scope>NUCLEOTIDE SEQUENCE [LARGE SCALE GENOMIC DNA]</scope>
    <source>
        <strain evidence="12">BisA53</strain>
    </source>
</reference>
<dbReference type="CDD" id="cd00130">
    <property type="entry name" value="PAS"/>
    <property type="match status" value="2"/>
</dbReference>
<name>Q07QE9_RHOP5</name>
<dbReference type="PROSITE" id="PS50113">
    <property type="entry name" value="PAC"/>
    <property type="match status" value="1"/>
</dbReference>
<evidence type="ECO:0000259" key="9">
    <source>
        <dbReference type="PROSITE" id="PS01124"/>
    </source>
</evidence>
<evidence type="ECO:0000256" key="5">
    <source>
        <dbReference type="ARBA" id="ARBA00022777"/>
    </source>
</evidence>
<evidence type="ECO:0000256" key="4">
    <source>
        <dbReference type="ARBA" id="ARBA00022679"/>
    </source>
</evidence>
<dbReference type="KEGG" id="rpe:RPE_1887"/>
<gene>
    <name evidence="12" type="ordered locus">RPE_1887</name>
</gene>
<sequence>MLAEPASGTIKFINKRGCALLGYTSEEASALRLSLSDLVHPEDREVCAAEYARLLNGEIQQCVLGQKCLRKGGGHLWLQITVTLLRDDKGEPQWCAVTLGEMPERLILEQQLAAAKQLAGMMTWSWDARTDQATTSENSIIPDGKRSLTSFRRILLCVHPDDRRTVQATIARAVATGSGYTHEYRVISMSGEIRHIRGTATCLFDDKGEVTHLVGVSIDITDTKSRQSAEQAPKAIRDILKYVETNWNKPLYLEEIARHHRISPRAIQRYFASRGMMPLTRQIKQLRLRHAHQALSNPTPRTSVTGVALQCGFQNPGHFSRDYREAFGELPSETLRNAWQARDPT</sequence>
<dbReference type="InterPro" id="IPR000700">
    <property type="entry name" value="PAS-assoc_C"/>
</dbReference>
<proteinExistence type="predicted"/>
<dbReference type="eggNOG" id="COG2207">
    <property type="taxonomic scope" value="Bacteria"/>
</dbReference>
<dbReference type="SMART" id="SM00086">
    <property type="entry name" value="PAC"/>
    <property type="match status" value="2"/>
</dbReference>
<keyword evidence="8" id="KW-0804">Transcription</keyword>
<feature type="domain" description="PAS" evidence="10">
    <location>
        <begin position="1"/>
        <end position="58"/>
    </location>
</feature>
<dbReference type="EMBL" id="CP000463">
    <property type="protein sequence ID" value="ABJ05835.1"/>
    <property type="molecule type" value="Genomic_DNA"/>
</dbReference>
<evidence type="ECO:0000256" key="6">
    <source>
        <dbReference type="ARBA" id="ARBA00023015"/>
    </source>
</evidence>
<dbReference type="Pfam" id="PF08447">
    <property type="entry name" value="PAS_3"/>
    <property type="match status" value="2"/>
</dbReference>
<dbReference type="PANTHER" id="PTHR43304:SF1">
    <property type="entry name" value="PAC DOMAIN-CONTAINING PROTEIN"/>
    <property type="match status" value="1"/>
</dbReference>
<dbReference type="GO" id="GO:0043565">
    <property type="term" value="F:sequence-specific DNA binding"/>
    <property type="evidence" value="ECO:0007669"/>
    <property type="project" value="InterPro"/>
</dbReference>
<evidence type="ECO:0000259" key="11">
    <source>
        <dbReference type="PROSITE" id="PS50113"/>
    </source>
</evidence>
<dbReference type="Pfam" id="PF12833">
    <property type="entry name" value="HTH_18"/>
    <property type="match status" value="1"/>
</dbReference>
<keyword evidence="6" id="KW-0805">Transcription regulation</keyword>
<dbReference type="Gene3D" id="1.10.10.60">
    <property type="entry name" value="Homeodomain-like"/>
    <property type="match status" value="1"/>
</dbReference>
<dbReference type="InterPro" id="IPR018062">
    <property type="entry name" value="HTH_AraC-typ_CS"/>
</dbReference>
<organism evidence="12">
    <name type="scientific">Rhodopseudomonas palustris (strain BisA53)</name>
    <dbReference type="NCBI Taxonomy" id="316055"/>
    <lineage>
        <taxon>Bacteria</taxon>
        <taxon>Pseudomonadati</taxon>
        <taxon>Pseudomonadota</taxon>
        <taxon>Alphaproteobacteria</taxon>
        <taxon>Hyphomicrobiales</taxon>
        <taxon>Nitrobacteraceae</taxon>
        <taxon>Rhodopseudomonas</taxon>
    </lineage>
</organism>
<feature type="domain" description="HTH araC/xylS-type" evidence="9">
    <location>
        <begin position="237"/>
        <end position="337"/>
    </location>
</feature>
<dbReference type="InterPro" id="IPR013655">
    <property type="entry name" value="PAS_fold_3"/>
</dbReference>
<dbReference type="Gene3D" id="2.10.70.100">
    <property type="match status" value="1"/>
</dbReference>
<dbReference type="PROSITE" id="PS01124">
    <property type="entry name" value="HTH_ARAC_FAMILY_2"/>
    <property type="match status" value="1"/>
</dbReference>
<keyword evidence="3" id="KW-0597">Phosphoprotein</keyword>
<dbReference type="SUPFAM" id="SSF46689">
    <property type="entry name" value="Homeodomain-like"/>
    <property type="match status" value="1"/>
</dbReference>